<dbReference type="EMBL" id="PNYA01000058">
    <property type="protein sequence ID" value="PMS13962.1"/>
    <property type="molecule type" value="Genomic_DNA"/>
</dbReference>
<dbReference type="Pfam" id="PF05947">
    <property type="entry name" value="T6SS_TssF"/>
    <property type="match status" value="1"/>
</dbReference>
<evidence type="ECO:0000256" key="1">
    <source>
        <dbReference type="SAM" id="Phobius"/>
    </source>
</evidence>
<protein>
    <submittedName>
        <fullName evidence="2">Uncharacterized protein</fullName>
    </submittedName>
</protein>
<proteinExistence type="predicted"/>
<keyword evidence="3" id="KW-1185">Reference proteome</keyword>
<evidence type="ECO:0000313" key="3">
    <source>
        <dbReference type="Proteomes" id="UP000235616"/>
    </source>
</evidence>
<gene>
    <name evidence="2" type="ORF">C0Z18_32285</name>
</gene>
<sequence>MELPGNPFMTAVQGTELRMTIDEKHFVGASIATFVGAINTFLGYYVQLNSFVRLIVVSKHTGEEIVRCKPRSSDLILG</sequence>
<dbReference type="Proteomes" id="UP000235616">
    <property type="component" value="Unassembled WGS sequence"/>
</dbReference>
<evidence type="ECO:0000313" key="2">
    <source>
        <dbReference type="EMBL" id="PMS13962.1"/>
    </source>
</evidence>
<organism evidence="2 3">
    <name type="scientific">Trinickia dabaoshanensis</name>
    <dbReference type="NCBI Taxonomy" id="564714"/>
    <lineage>
        <taxon>Bacteria</taxon>
        <taxon>Pseudomonadati</taxon>
        <taxon>Pseudomonadota</taxon>
        <taxon>Betaproteobacteria</taxon>
        <taxon>Burkholderiales</taxon>
        <taxon>Burkholderiaceae</taxon>
        <taxon>Trinickia</taxon>
    </lineage>
</organism>
<dbReference type="InterPro" id="IPR010272">
    <property type="entry name" value="T6SS_TssF"/>
</dbReference>
<reference evidence="2 3" key="1">
    <citation type="submission" date="2018-01" db="EMBL/GenBank/DDBJ databases">
        <title>Whole genome analyses suggest that Burkholderia sensu lato contains two further novel genera in the rhizoxinica-symbiotica group Mycetohabitans gen. nov., and Trinickia gen. nov.: implications for the evolution of diazotrophy and nodulation in the Burkholderiaceae.</title>
        <authorList>
            <person name="Estrada-de los Santos P."/>
            <person name="Palmer M."/>
            <person name="Chavez-Ramirez B."/>
            <person name="Beukes C."/>
            <person name="Steenkamp E.T."/>
            <person name="Hirsch A.M."/>
            <person name="Manyaka P."/>
            <person name="Maluk M."/>
            <person name="Lafos M."/>
            <person name="Crook M."/>
            <person name="Gross E."/>
            <person name="Simon M.F."/>
            <person name="Bueno dos Reis Junior F."/>
            <person name="Poole P.S."/>
            <person name="Venter S.N."/>
            <person name="James E.K."/>
        </authorList>
    </citation>
    <scope>NUCLEOTIDE SEQUENCE [LARGE SCALE GENOMIC DNA]</scope>
    <source>
        <strain evidence="2 3">GIMN1.004</strain>
    </source>
</reference>
<keyword evidence="1" id="KW-0472">Membrane</keyword>
<feature type="transmembrane region" description="Helical" evidence="1">
    <location>
        <begin position="26"/>
        <end position="46"/>
    </location>
</feature>
<dbReference type="AlphaFoldDB" id="A0A2N7VAX4"/>
<keyword evidence="1" id="KW-1133">Transmembrane helix</keyword>
<dbReference type="OrthoDB" id="9763676at2"/>
<name>A0A2N7VAX4_9BURK</name>
<accession>A0A2N7VAX4</accession>
<comment type="caution">
    <text evidence="2">The sequence shown here is derived from an EMBL/GenBank/DDBJ whole genome shotgun (WGS) entry which is preliminary data.</text>
</comment>
<keyword evidence="1" id="KW-0812">Transmembrane</keyword>